<proteinExistence type="inferred from homology"/>
<keyword evidence="9" id="KW-1185">Reference proteome</keyword>
<evidence type="ECO:0000256" key="6">
    <source>
        <dbReference type="SAM" id="SignalP"/>
    </source>
</evidence>
<reference evidence="8" key="1">
    <citation type="submission" date="2020-11" db="EMBL/GenBank/DDBJ databases">
        <title>Bacterial whole genome sequence for Caenimonas sp. DR4.4.</title>
        <authorList>
            <person name="Le V."/>
            <person name="Ko S.-R."/>
            <person name="Ahn C.-Y."/>
            <person name="Oh H.-M."/>
        </authorList>
    </citation>
    <scope>NUCLEOTIDE SEQUENCE</scope>
    <source>
        <strain evidence="8">DR4.4</strain>
    </source>
</reference>
<dbReference type="NCBIfam" id="NF000287">
    <property type="entry name" value="SMB1_fam"/>
    <property type="match status" value="1"/>
</dbReference>
<evidence type="ECO:0000256" key="4">
    <source>
        <dbReference type="ARBA" id="ARBA00022801"/>
    </source>
</evidence>
<dbReference type="InterPro" id="IPR001018">
    <property type="entry name" value="Beta-lactamase_class-B_CS"/>
</dbReference>
<gene>
    <name evidence="8" type="primary">blaSMB</name>
    <name evidence="8" type="ORF">I5803_07285</name>
</gene>
<comment type="similarity">
    <text evidence="2">Belongs to the metallo-beta-lactamase superfamily.</text>
</comment>
<dbReference type="PANTHER" id="PTHR42978:SF6">
    <property type="entry name" value="QUORUM-QUENCHING LACTONASE YTNP-RELATED"/>
    <property type="match status" value="1"/>
</dbReference>
<dbReference type="Gene3D" id="3.60.15.10">
    <property type="entry name" value="Ribonuclease Z/Hydroxyacylglutathione hydrolase-like"/>
    <property type="match status" value="1"/>
</dbReference>
<keyword evidence="4" id="KW-0378">Hydrolase</keyword>
<dbReference type="NCBIfam" id="NF033105">
    <property type="entry name" value="bla_subclass_B3"/>
    <property type="match status" value="1"/>
</dbReference>
<dbReference type="InterPro" id="IPR036866">
    <property type="entry name" value="RibonucZ/Hydroxyglut_hydro"/>
</dbReference>
<comment type="caution">
    <text evidence="8">The sequence shown here is derived from an EMBL/GenBank/DDBJ whole genome shotgun (WGS) entry which is preliminary data.</text>
</comment>
<dbReference type="AlphaFoldDB" id="A0A931H3B4"/>
<comment type="cofactor">
    <cofactor evidence="1">
        <name>Zn(2+)</name>
        <dbReference type="ChEBI" id="CHEBI:29105"/>
    </cofactor>
</comment>
<dbReference type="EMBL" id="JADWYS010000001">
    <property type="protein sequence ID" value="MBG9387816.1"/>
    <property type="molecule type" value="Genomic_DNA"/>
</dbReference>
<feature type="domain" description="Metallo-beta-lactamase" evidence="7">
    <location>
        <begin position="42"/>
        <end position="232"/>
    </location>
</feature>
<keyword evidence="3" id="KW-0479">Metal-binding</keyword>
<dbReference type="GO" id="GO:0008270">
    <property type="term" value="F:zinc ion binding"/>
    <property type="evidence" value="ECO:0007669"/>
    <property type="project" value="InterPro"/>
</dbReference>
<dbReference type="Proteomes" id="UP000651050">
    <property type="component" value="Unassembled WGS sequence"/>
</dbReference>
<evidence type="ECO:0000256" key="1">
    <source>
        <dbReference type="ARBA" id="ARBA00001947"/>
    </source>
</evidence>
<dbReference type="InterPro" id="IPR051013">
    <property type="entry name" value="MBL_superfamily_lactonases"/>
</dbReference>
<dbReference type="PROSITE" id="PS00743">
    <property type="entry name" value="BETA_LACTAMASE_B_1"/>
    <property type="match status" value="1"/>
</dbReference>
<sequence length="279" mass="29160">MKGLLAAALVLCAGTAAAQGDWDAPQAPFTVHGSTNYVGTAGISALLITSPAGHILIDGTTVAGAKVVAANIRTLGYDVRDIRYILSSHAHGDHAGGIAALQKASGARVLAGTGNVETLRTGVTPRQDPQFGTLSPFPGSARVGAVRDGEVVKLGPLALTAHSTPGHTPGGTTWTWRSCEKDKCLNMVFADSVTAVAAEGFRFSRHPELIAQFRRSFEAMAQLPCDIAIAAHPEVNALWGRLERAAREGSAAYADTGSCRAIADAGRKRLDDRLSQEKR</sequence>
<keyword evidence="5" id="KW-0862">Zinc</keyword>
<accession>A0A931H3B4</accession>
<evidence type="ECO:0000256" key="3">
    <source>
        <dbReference type="ARBA" id="ARBA00022723"/>
    </source>
</evidence>
<evidence type="ECO:0000256" key="2">
    <source>
        <dbReference type="ARBA" id="ARBA00007749"/>
    </source>
</evidence>
<dbReference type="PANTHER" id="PTHR42978">
    <property type="entry name" value="QUORUM-QUENCHING LACTONASE YTNP-RELATED-RELATED"/>
    <property type="match status" value="1"/>
</dbReference>
<dbReference type="NCBIfam" id="NF012229">
    <property type="entry name" value="bla_class_B_core"/>
    <property type="match status" value="1"/>
</dbReference>
<feature type="chain" id="PRO_5037297661" evidence="6">
    <location>
        <begin position="19"/>
        <end position="279"/>
    </location>
</feature>
<feature type="signal peptide" evidence="6">
    <location>
        <begin position="1"/>
        <end position="18"/>
    </location>
</feature>
<keyword evidence="6" id="KW-0732">Signal</keyword>
<evidence type="ECO:0000313" key="9">
    <source>
        <dbReference type="Proteomes" id="UP000651050"/>
    </source>
</evidence>
<organism evidence="8 9">
    <name type="scientific">Caenimonas aquaedulcis</name>
    <dbReference type="NCBI Taxonomy" id="2793270"/>
    <lineage>
        <taxon>Bacteria</taxon>
        <taxon>Pseudomonadati</taxon>
        <taxon>Pseudomonadota</taxon>
        <taxon>Betaproteobacteria</taxon>
        <taxon>Burkholderiales</taxon>
        <taxon>Comamonadaceae</taxon>
        <taxon>Caenimonas</taxon>
    </lineage>
</organism>
<evidence type="ECO:0000256" key="5">
    <source>
        <dbReference type="ARBA" id="ARBA00022833"/>
    </source>
</evidence>
<dbReference type="GO" id="GO:0017001">
    <property type="term" value="P:antibiotic catabolic process"/>
    <property type="evidence" value="ECO:0007669"/>
    <property type="project" value="InterPro"/>
</dbReference>
<protein>
    <submittedName>
        <fullName evidence="8">SMB-1 family subclass B3 metallo-beta-lactamase</fullName>
    </submittedName>
</protein>
<dbReference type="SMART" id="SM00849">
    <property type="entry name" value="Lactamase_B"/>
    <property type="match status" value="1"/>
</dbReference>
<dbReference type="Pfam" id="PF00753">
    <property type="entry name" value="Lactamase_B"/>
    <property type="match status" value="1"/>
</dbReference>
<evidence type="ECO:0000259" key="7">
    <source>
        <dbReference type="SMART" id="SM00849"/>
    </source>
</evidence>
<evidence type="ECO:0000313" key="8">
    <source>
        <dbReference type="EMBL" id="MBG9387816.1"/>
    </source>
</evidence>
<name>A0A931H3B4_9BURK</name>
<dbReference type="SUPFAM" id="SSF56281">
    <property type="entry name" value="Metallo-hydrolase/oxidoreductase"/>
    <property type="match status" value="1"/>
</dbReference>
<dbReference type="GO" id="GO:0008800">
    <property type="term" value="F:beta-lactamase activity"/>
    <property type="evidence" value="ECO:0007669"/>
    <property type="project" value="InterPro"/>
</dbReference>
<dbReference type="InterPro" id="IPR001279">
    <property type="entry name" value="Metallo-B-lactamas"/>
</dbReference>